<keyword evidence="1" id="KW-0812">Transmembrane</keyword>
<evidence type="ECO:0000313" key="3">
    <source>
        <dbReference type="Proteomes" id="UP000184245"/>
    </source>
</evidence>
<proteinExistence type="predicted"/>
<feature type="transmembrane region" description="Helical" evidence="1">
    <location>
        <begin position="224"/>
        <end position="246"/>
    </location>
</feature>
<reference evidence="2 3" key="1">
    <citation type="submission" date="2016-11" db="EMBL/GenBank/DDBJ databases">
        <authorList>
            <person name="Jaros S."/>
            <person name="Januszkiewicz K."/>
            <person name="Wedrychowicz H."/>
        </authorList>
    </citation>
    <scope>NUCLEOTIDE SEQUENCE [LARGE SCALE GENOMIC DNA]</scope>
    <source>
        <strain evidence="2 3">DSM 17459</strain>
    </source>
</reference>
<dbReference type="RefSeq" id="WP_084067703.1">
    <property type="nucleotide sequence ID" value="NZ_FQVI01000004.1"/>
</dbReference>
<name>A0A1M4VIX5_9CLOT</name>
<feature type="transmembrane region" description="Helical" evidence="1">
    <location>
        <begin position="388"/>
        <end position="412"/>
    </location>
</feature>
<evidence type="ECO:0000256" key="1">
    <source>
        <dbReference type="SAM" id="Phobius"/>
    </source>
</evidence>
<keyword evidence="1" id="KW-0472">Membrane</keyword>
<dbReference type="STRING" id="1122155.SAMN02745158_01256"/>
<dbReference type="Proteomes" id="UP000184245">
    <property type="component" value="Unassembled WGS sequence"/>
</dbReference>
<gene>
    <name evidence="2" type="ORF">SAMN02745158_01256</name>
</gene>
<keyword evidence="1" id="KW-1133">Transmembrane helix</keyword>
<organism evidence="2 3">
    <name type="scientific">Lactonifactor longoviformis DSM 17459</name>
    <dbReference type="NCBI Taxonomy" id="1122155"/>
    <lineage>
        <taxon>Bacteria</taxon>
        <taxon>Bacillati</taxon>
        <taxon>Bacillota</taxon>
        <taxon>Clostridia</taxon>
        <taxon>Eubacteriales</taxon>
        <taxon>Clostridiaceae</taxon>
        <taxon>Lactonifactor</taxon>
    </lineage>
</organism>
<protein>
    <submittedName>
        <fullName evidence="2">Stage III sporulation protein AE</fullName>
    </submittedName>
</protein>
<dbReference type="Pfam" id="PF09546">
    <property type="entry name" value="Spore_III_AE"/>
    <property type="match status" value="1"/>
</dbReference>
<keyword evidence="3" id="KW-1185">Reference proteome</keyword>
<dbReference type="AlphaFoldDB" id="A0A1M4VIX5"/>
<dbReference type="EMBL" id="FQVI01000004">
    <property type="protein sequence ID" value="SHE69016.1"/>
    <property type="molecule type" value="Genomic_DNA"/>
</dbReference>
<accession>A0A1M4VIX5</accession>
<feature type="transmembrane region" description="Helical" evidence="1">
    <location>
        <begin position="159"/>
        <end position="176"/>
    </location>
</feature>
<dbReference type="InterPro" id="IPR014194">
    <property type="entry name" value="Spore_III_AE"/>
</dbReference>
<feature type="transmembrane region" description="Helical" evidence="1">
    <location>
        <begin position="329"/>
        <end position="351"/>
    </location>
</feature>
<sequence>MKGHAPFRIGLAAAVLFILILGNIQSVSASDQEEEIIEAVPPSESEKTREEIQMQETMEDKGREIEDSMMEDMDLNQVQEAITELLGENSFDLGTAMERLMNGEQIFTKENFREVIQQVLLTSFSVEKETMVHVLLLVLLAALFTNFSNVFENGQIGEISFYMIYMLLLAVLIHSFGTLSSQVHDTLTGLTTFMKALAPAYFLAITVSTGAGTAMMFYEMVLILIYLVQVLLLTVILPGINVFVLLELVNYLHSEDFLSKMAELMKTLIEWTLRTCLAVVVGLQVVQNMVTPALDSLKRTFLGKTASAIPGIGNAVDAVTEVVLGTSVLVRNCLGVVAIIVLVILGLSPLIKMGFTTILYKFLAALTQPISDKRMVGCLSTIGEGCALLLRVLLTVEVLFMITIAILATSFFQT</sequence>
<evidence type="ECO:0000313" key="2">
    <source>
        <dbReference type="EMBL" id="SHE69016.1"/>
    </source>
</evidence>
<feature type="transmembrane region" description="Helical" evidence="1">
    <location>
        <begin position="196"/>
        <end position="217"/>
    </location>
</feature>
<feature type="transmembrane region" description="Helical" evidence="1">
    <location>
        <begin position="130"/>
        <end position="147"/>
    </location>
</feature>
<dbReference type="OrthoDB" id="1706761at2"/>